<name>A0A9N8DL62_9STRA</name>
<dbReference type="AlphaFoldDB" id="A0A9N8DL62"/>
<protein>
    <submittedName>
        <fullName evidence="1">Uncharacterized protein</fullName>
    </submittedName>
</protein>
<proteinExistence type="predicted"/>
<sequence>MPVAIAWTVNQPTNRTPSAEIIKRFHLVGKQLSGVRSLIISPHCEEDDDYTDAGNLPIRALGDIMTINCRTLQHVALRQGLLLTGSEQDYQYTCRCIAETKQLQSFQMLGCGVFNGDRLLDVESSLTDSLFAALAELPLLGCVELDRMSLNTPGGLTRFCSNSVTTTPSLKLSNTLPSEQELLSMCDHYSRLVKLELCNIPNINQHIELMASSLKQNVTTKQLEIHCPRHLSCEEAMPIWNMLEENHGLQTMGLALQCSSEYGYKEPMGKALQKMQSLQQLHLHLHDANQTRRLESACFLLEHLQRNQSLTEFQLCLEEYGESLHDLQCIYTERLNESIAGALQTNATLLKVSFSINRRTCRTPLSEDVEIWLRYNRAGRRSLELHPEDRQLWVRTILKHTDDTPIVFQILMANPALCLSPARTVRSTQRKRKRLLQSFEGGNRSHMQTIA</sequence>
<comment type="caution">
    <text evidence="1">The sequence shown here is derived from an EMBL/GenBank/DDBJ whole genome shotgun (WGS) entry which is preliminary data.</text>
</comment>
<dbReference type="EMBL" id="CAICTM010000215">
    <property type="protein sequence ID" value="CAB9504993.1"/>
    <property type="molecule type" value="Genomic_DNA"/>
</dbReference>
<reference evidence="1" key="1">
    <citation type="submission" date="2020-06" db="EMBL/GenBank/DDBJ databases">
        <authorList>
            <consortium name="Plant Systems Biology data submission"/>
        </authorList>
    </citation>
    <scope>NUCLEOTIDE SEQUENCE</scope>
    <source>
        <strain evidence="1">D6</strain>
    </source>
</reference>
<gene>
    <name evidence="1" type="ORF">SEMRO_216_G089190.1</name>
</gene>
<dbReference type="OrthoDB" id="120976at2759"/>
<organism evidence="1 2">
    <name type="scientific">Seminavis robusta</name>
    <dbReference type="NCBI Taxonomy" id="568900"/>
    <lineage>
        <taxon>Eukaryota</taxon>
        <taxon>Sar</taxon>
        <taxon>Stramenopiles</taxon>
        <taxon>Ochrophyta</taxon>
        <taxon>Bacillariophyta</taxon>
        <taxon>Bacillariophyceae</taxon>
        <taxon>Bacillariophycidae</taxon>
        <taxon>Naviculales</taxon>
        <taxon>Naviculaceae</taxon>
        <taxon>Seminavis</taxon>
    </lineage>
</organism>
<accession>A0A9N8DL62</accession>
<keyword evidence="2" id="KW-1185">Reference proteome</keyword>
<evidence type="ECO:0000313" key="1">
    <source>
        <dbReference type="EMBL" id="CAB9504993.1"/>
    </source>
</evidence>
<dbReference type="InterPro" id="IPR032675">
    <property type="entry name" value="LRR_dom_sf"/>
</dbReference>
<dbReference type="Gene3D" id="3.80.10.10">
    <property type="entry name" value="Ribonuclease Inhibitor"/>
    <property type="match status" value="1"/>
</dbReference>
<dbReference type="Proteomes" id="UP001153069">
    <property type="component" value="Unassembled WGS sequence"/>
</dbReference>
<dbReference type="SUPFAM" id="SSF52047">
    <property type="entry name" value="RNI-like"/>
    <property type="match status" value="1"/>
</dbReference>
<evidence type="ECO:0000313" key="2">
    <source>
        <dbReference type="Proteomes" id="UP001153069"/>
    </source>
</evidence>